<dbReference type="PANTHER" id="PTHR11091">
    <property type="entry name" value="OXIDOREDUCTASE-RELATED"/>
    <property type="match status" value="1"/>
</dbReference>
<dbReference type="PANTHER" id="PTHR11091:SF0">
    <property type="entry name" value="MALATE DEHYDROGENASE"/>
    <property type="match status" value="1"/>
</dbReference>
<evidence type="ECO:0000256" key="1">
    <source>
        <dbReference type="ARBA" id="ARBA00006056"/>
    </source>
</evidence>
<dbReference type="EC" id="1.1.1.-" evidence="3"/>
<dbReference type="EMBL" id="CP051461">
    <property type="protein sequence ID" value="QJC56988.1"/>
    <property type="molecule type" value="Genomic_DNA"/>
</dbReference>
<dbReference type="RefSeq" id="WP_168922563.1">
    <property type="nucleotide sequence ID" value="NZ_CP051461.1"/>
</dbReference>
<reference evidence="3 4" key="1">
    <citation type="submission" date="2020-04" db="EMBL/GenBank/DDBJ databases">
        <title>Complete genome of a Psychrophilic, Marine, Gas Vacuolate Bacterium Polaromonas vacuolata KCTC 22033T.</title>
        <authorList>
            <person name="Hwang K."/>
            <person name="Kim K.M."/>
        </authorList>
    </citation>
    <scope>NUCLEOTIDE SEQUENCE [LARGE SCALE GENOMIC DNA]</scope>
    <source>
        <strain evidence="3 4">KCTC 22033</strain>
    </source>
</reference>
<evidence type="ECO:0000313" key="3">
    <source>
        <dbReference type="EMBL" id="QJC56988.1"/>
    </source>
</evidence>
<dbReference type="SUPFAM" id="SSF89733">
    <property type="entry name" value="L-sulfolactate dehydrogenase-like"/>
    <property type="match status" value="1"/>
</dbReference>
<gene>
    <name evidence="3" type="primary">hcxB_1</name>
    <name evidence="3" type="ORF">HC248_02299</name>
</gene>
<evidence type="ECO:0000313" key="4">
    <source>
        <dbReference type="Proteomes" id="UP000502041"/>
    </source>
</evidence>
<proteinExistence type="inferred from homology"/>
<dbReference type="InterPro" id="IPR036111">
    <property type="entry name" value="Mal/L-sulfo/L-lacto_DH-like_sf"/>
</dbReference>
<dbReference type="Pfam" id="PF02615">
    <property type="entry name" value="Ldh_2"/>
    <property type="match status" value="1"/>
</dbReference>
<dbReference type="InterPro" id="IPR003767">
    <property type="entry name" value="Malate/L-lactate_DH-like"/>
</dbReference>
<keyword evidence="2 3" id="KW-0560">Oxidoreductase</keyword>
<dbReference type="KEGG" id="pvac:HC248_02299"/>
<comment type="similarity">
    <text evidence="1">Belongs to the LDH2/MDH2 oxidoreductase family.</text>
</comment>
<dbReference type="AlphaFoldDB" id="A0A6H2HAT1"/>
<evidence type="ECO:0000256" key="2">
    <source>
        <dbReference type="ARBA" id="ARBA00023002"/>
    </source>
</evidence>
<dbReference type="Gene3D" id="3.30.1370.60">
    <property type="entry name" value="Hypothetical oxidoreductase yiak, domain 2"/>
    <property type="match status" value="1"/>
</dbReference>
<dbReference type="InterPro" id="IPR043144">
    <property type="entry name" value="Mal/L-sulf/L-lact_DH-like_ah"/>
</dbReference>
<keyword evidence="4" id="KW-1185">Reference proteome</keyword>
<accession>A0A6H2HAT1</accession>
<dbReference type="Proteomes" id="UP000502041">
    <property type="component" value="Chromosome"/>
</dbReference>
<organism evidence="3 4">
    <name type="scientific">Polaromonas vacuolata</name>
    <dbReference type="NCBI Taxonomy" id="37448"/>
    <lineage>
        <taxon>Bacteria</taxon>
        <taxon>Pseudomonadati</taxon>
        <taxon>Pseudomonadota</taxon>
        <taxon>Betaproteobacteria</taxon>
        <taxon>Burkholderiales</taxon>
        <taxon>Comamonadaceae</taxon>
        <taxon>Polaromonas</taxon>
    </lineage>
</organism>
<sequence length="368" mass="38559">MSNQAQAQAQALAQSPAPAPRFAANALEQFASTLLHKAGLDRLAAEVTAHTLVEGDLLGHDTHGLALLAPYVKEIENGGMRRSGTPEVLNDRGASLLWDGKRLAGPWLVCSGIDALIPRARQYGSATLVIKRSHHIACLAAYLLRATDAGFVLLLACSDPASESVAPHGGTKAVVTPNPIAAGIPTSGTPFLIDVSASITTNGMSNRLRAAGQQFDHDCLLDAAGNPSRDPAVLFEKPVGSILPLGGLTSGHKGFGMALMIEALTGGLAGHGRADSREGWGATVYMTLHDPEAFGGMSDFQRQMDHLGNISRSNPPRSGVAAVRMPGDRGLVLKTKQLKEGVTLFPTIAPMLMECGQRYGVVFPVAID</sequence>
<dbReference type="GO" id="GO:0016491">
    <property type="term" value="F:oxidoreductase activity"/>
    <property type="evidence" value="ECO:0007669"/>
    <property type="project" value="UniProtKB-KW"/>
</dbReference>
<protein>
    <submittedName>
        <fullName evidence="3">Hydroxycarboxylate dehydrogenase B</fullName>
        <ecNumber evidence="3">1.1.1.-</ecNumber>
    </submittedName>
</protein>
<dbReference type="InterPro" id="IPR043143">
    <property type="entry name" value="Mal/L-sulf/L-lact_DH-like_NADP"/>
</dbReference>
<dbReference type="Gene3D" id="1.10.1530.10">
    <property type="match status" value="1"/>
</dbReference>
<name>A0A6H2HAT1_9BURK</name>